<gene>
    <name evidence="1" type="ORF">SDC9_03961</name>
</gene>
<sequence>MIFSGLAPNSTYTIIGKLNGAYRSDFDQVVNMGSTNSTVAYNKFK</sequence>
<accession>A0A644SUQ5</accession>
<dbReference type="EMBL" id="VSSQ01000007">
    <property type="protein sequence ID" value="MPL58428.1"/>
    <property type="molecule type" value="Genomic_DNA"/>
</dbReference>
<comment type="caution">
    <text evidence="1">The sequence shown here is derived from an EMBL/GenBank/DDBJ whole genome shotgun (WGS) entry which is preliminary data.</text>
</comment>
<proteinExistence type="predicted"/>
<evidence type="ECO:0000313" key="1">
    <source>
        <dbReference type="EMBL" id="MPL58428.1"/>
    </source>
</evidence>
<dbReference type="AlphaFoldDB" id="A0A644SUQ5"/>
<protein>
    <submittedName>
        <fullName evidence="1">Uncharacterized protein</fullName>
    </submittedName>
</protein>
<organism evidence="1">
    <name type="scientific">bioreactor metagenome</name>
    <dbReference type="NCBI Taxonomy" id="1076179"/>
    <lineage>
        <taxon>unclassified sequences</taxon>
        <taxon>metagenomes</taxon>
        <taxon>ecological metagenomes</taxon>
    </lineage>
</organism>
<name>A0A644SUQ5_9ZZZZ</name>
<reference evidence="1" key="1">
    <citation type="submission" date="2019-08" db="EMBL/GenBank/DDBJ databases">
        <authorList>
            <person name="Kucharzyk K."/>
            <person name="Murdoch R.W."/>
            <person name="Higgins S."/>
            <person name="Loffler F."/>
        </authorList>
    </citation>
    <scope>NUCLEOTIDE SEQUENCE</scope>
</reference>